<feature type="domain" description="Carbohydrate kinase PfkB" evidence="1">
    <location>
        <begin position="15"/>
        <end position="306"/>
    </location>
</feature>
<accession>A0A6P8X905</accession>
<dbReference type="PANTHER" id="PTHR42774">
    <property type="entry name" value="PHOSPHOTRANSFERASE SYSTEM TRANSPORT PROTEIN"/>
    <property type="match status" value="1"/>
</dbReference>
<dbReference type="Gene3D" id="3.40.1190.20">
    <property type="match status" value="1"/>
</dbReference>
<dbReference type="Proteomes" id="UP000515160">
    <property type="component" value="Chromosome 3"/>
</dbReference>
<protein>
    <submittedName>
        <fullName evidence="3">Ketohexokinase-like</fullName>
    </submittedName>
</protein>
<name>A0A6P8X905_DROAB</name>
<dbReference type="InterPro" id="IPR034093">
    <property type="entry name" value="KHK"/>
</dbReference>
<dbReference type="Pfam" id="PF00294">
    <property type="entry name" value="PfkB"/>
    <property type="match status" value="1"/>
</dbReference>
<gene>
    <name evidence="3" type="primary">LOC117571293</name>
</gene>
<dbReference type="AlphaFoldDB" id="A0A6P8X905"/>
<dbReference type="GeneID" id="117571293"/>
<keyword evidence="2" id="KW-1185">Reference proteome</keyword>
<dbReference type="PANTHER" id="PTHR42774:SF3">
    <property type="entry name" value="KETOHEXOKINASE"/>
    <property type="match status" value="1"/>
</dbReference>
<dbReference type="InterPro" id="IPR029056">
    <property type="entry name" value="Ribokinase-like"/>
</dbReference>
<evidence type="ECO:0000313" key="3">
    <source>
        <dbReference type="RefSeq" id="XP_034109254.1"/>
    </source>
</evidence>
<dbReference type="SUPFAM" id="SSF53613">
    <property type="entry name" value="Ribokinase-like"/>
    <property type="match status" value="1"/>
</dbReference>
<dbReference type="InterPro" id="IPR052562">
    <property type="entry name" value="Ketohexokinase-related"/>
</dbReference>
<organism evidence="2 3">
    <name type="scientific">Drosophila albomicans</name>
    <name type="common">Fruit fly</name>
    <dbReference type="NCBI Taxonomy" id="7291"/>
    <lineage>
        <taxon>Eukaryota</taxon>
        <taxon>Metazoa</taxon>
        <taxon>Ecdysozoa</taxon>
        <taxon>Arthropoda</taxon>
        <taxon>Hexapoda</taxon>
        <taxon>Insecta</taxon>
        <taxon>Pterygota</taxon>
        <taxon>Neoptera</taxon>
        <taxon>Endopterygota</taxon>
        <taxon>Diptera</taxon>
        <taxon>Brachycera</taxon>
        <taxon>Muscomorpha</taxon>
        <taxon>Ephydroidea</taxon>
        <taxon>Drosophilidae</taxon>
        <taxon>Drosophila</taxon>
    </lineage>
</organism>
<dbReference type="CDD" id="cd01939">
    <property type="entry name" value="Ketohexokinase"/>
    <property type="match status" value="1"/>
</dbReference>
<reference evidence="3" key="1">
    <citation type="submission" date="2025-08" db="UniProtKB">
        <authorList>
            <consortium name="RefSeq"/>
        </authorList>
    </citation>
    <scope>IDENTIFICATION</scope>
    <source>
        <strain evidence="3">15112-1751.03</strain>
        <tissue evidence="3">Whole Adult</tissue>
    </source>
</reference>
<dbReference type="InterPro" id="IPR011611">
    <property type="entry name" value="PfkB_dom"/>
</dbReference>
<dbReference type="GO" id="GO:0004454">
    <property type="term" value="F:ketohexokinase activity"/>
    <property type="evidence" value="ECO:0007669"/>
    <property type="project" value="InterPro"/>
</dbReference>
<dbReference type="RefSeq" id="XP_034109254.1">
    <property type="nucleotide sequence ID" value="XM_034253363.2"/>
</dbReference>
<evidence type="ECO:0000259" key="1">
    <source>
        <dbReference type="Pfam" id="PF00294"/>
    </source>
</evidence>
<dbReference type="OrthoDB" id="204058at2759"/>
<sequence length="318" mass="36227">MDRCDRRLSYAAGKKKVLCVGNAVVDCISIVNKFPKVMKPERCVKGIWQRGGKAANTATVLRNLGMNVEIFVMLSTNPMFRLLLDDLRLRGIGIDNCPRHESNPPFSLVFLTRDTKTCTITNCTSKFPYVTLEDFKKLDLNNYGWIHFRGRPSDEAMMKHVAAHNAMHKEKIFVSMEVVSDLDNLWPMLECCDYAFFSKQLAFQYGWQRPRDACRCLDEMMGFRLTNKRPYVLFMWGKRGVGLLDNVGNYLRVRAHKIARVVDALGAGEAFVGAFIYALYVRERTATIAASFANRMAAHKCTKFGFDHMANILVEPPL</sequence>
<dbReference type="GO" id="GO:0006000">
    <property type="term" value="P:fructose metabolic process"/>
    <property type="evidence" value="ECO:0007669"/>
    <property type="project" value="InterPro"/>
</dbReference>
<evidence type="ECO:0000313" key="2">
    <source>
        <dbReference type="Proteomes" id="UP000515160"/>
    </source>
</evidence>
<proteinExistence type="predicted"/>